<comment type="caution">
    <text evidence="1">The sequence shown here is derived from an EMBL/GenBank/DDBJ whole genome shotgun (WGS) entry which is preliminary data.</text>
</comment>
<name>A0AAD6HY72_9EURO</name>
<dbReference type="Proteomes" id="UP001215712">
    <property type="component" value="Unassembled WGS sequence"/>
</dbReference>
<sequence>MDQTPIDVASADAMASRRCPQHDMASANLSQYDEGSDWIVRNGEKLLWVPLDYQPGGLENTATVSYGDNLIIGSESGRVCFYNFVFTET</sequence>
<gene>
    <name evidence="1" type="ORF">N7493_001025</name>
</gene>
<dbReference type="EMBL" id="JAQJAN010000001">
    <property type="protein sequence ID" value="KAJ5741153.1"/>
    <property type="molecule type" value="Genomic_DNA"/>
</dbReference>
<proteinExistence type="predicted"/>
<reference evidence="1" key="1">
    <citation type="journal article" date="2023" name="IMA Fungus">
        <title>Comparative genomic study of the Penicillium genus elucidates a diverse pangenome and 15 lateral gene transfer events.</title>
        <authorList>
            <person name="Petersen C."/>
            <person name="Sorensen T."/>
            <person name="Nielsen M.R."/>
            <person name="Sondergaard T.E."/>
            <person name="Sorensen J.L."/>
            <person name="Fitzpatrick D.A."/>
            <person name="Frisvad J.C."/>
            <person name="Nielsen K.L."/>
        </authorList>
    </citation>
    <scope>NUCLEOTIDE SEQUENCE</scope>
    <source>
        <strain evidence="1">IBT 17514</strain>
    </source>
</reference>
<organism evidence="1 2">
    <name type="scientific">Penicillium malachiteum</name>
    <dbReference type="NCBI Taxonomy" id="1324776"/>
    <lineage>
        <taxon>Eukaryota</taxon>
        <taxon>Fungi</taxon>
        <taxon>Dikarya</taxon>
        <taxon>Ascomycota</taxon>
        <taxon>Pezizomycotina</taxon>
        <taxon>Eurotiomycetes</taxon>
        <taxon>Eurotiomycetidae</taxon>
        <taxon>Eurotiales</taxon>
        <taxon>Aspergillaceae</taxon>
        <taxon>Penicillium</taxon>
    </lineage>
</organism>
<accession>A0AAD6HY72</accession>
<keyword evidence="2" id="KW-1185">Reference proteome</keyword>
<evidence type="ECO:0000313" key="1">
    <source>
        <dbReference type="EMBL" id="KAJ5741153.1"/>
    </source>
</evidence>
<dbReference type="AlphaFoldDB" id="A0AAD6HY72"/>
<reference evidence="1" key="2">
    <citation type="submission" date="2023-01" db="EMBL/GenBank/DDBJ databases">
        <authorList>
            <person name="Petersen C."/>
        </authorList>
    </citation>
    <scope>NUCLEOTIDE SEQUENCE</scope>
    <source>
        <strain evidence="1">IBT 17514</strain>
    </source>
</reference>
<evidence type="ECO:0000313" key="2">
    <source>
        <dbReference type="Proteomes" id="UP001215712"/>
    </source>
</evidence>
<protein>
    <submittedName>
        <fullName evidence="1">Uncharacterized protein</fullName>
    </submittedName>
</protein>